<dbReference type="OrthoDB" id="326522at2"/>
<organism evidence="1 2">
    <name type="scientific">Leptospira yanagawae serovar Saopaulo str. Sao Paulo = ATCC 700523</name>
    <dbReference type="NCBI Taxonomy" id="1249483"/>
    <lineage>
        <taxon>Bacteria</taxon>
        <taxon>Pseudomonadati</taxon>
        <taxon>Spirochaetota</taxon>
        <taxon>Spirochaetia</taxon>
        <taxon>Leptospirales</taxon>
        <taxon>Leptospiraceae</taxon>
        <taxon>Leptospira</taxon>
    </lineage>
</organism>
<dbReference type="RefSeq" id="WP_015676829.1">
    <property type="nucleotide sequence ID" value="NZ_AOGX02000015.1"/>
</dbReference>
<gene>
    <name evidence="1" type="ORF">LEP1GSC202_0774</name>
</gene>
<protein>
    <recommendedName>
        <fullName evidence="3">SH3 domain protein</fullName>
    </recommendedName>
</protein>
<dbReference type="AlphaFoldDB" id="A0A5E8HDD7"/>
<evidence type="ECO:0000313" key="1">
    <source>
        <dbReference type="EMBL" id="EOQ89249.1"/>
    </source>
</evidence>
<proteinExistence type="predicted"/>
<comment type="caution">
    <text evidence="1">The sequence shown here is derived from an EMBL/GenBank/DDBJ whole genome shotgun (WGS) entry which is preliminary data.</text>
</comment>
<accession>A0A5E8HDD7</accession>
<reference evidence="1 2" key="1">
    <citation type="submission" date="2013-04" db="EMBL/GenBank/DDBJ databases">
        <authorList>
            <person name="Harkins D.M."/>
            <person name="Durkin A.S."/>
            <person name="Brinkac L.M."/>
            <person name="Haft D.H."/>
            <person name="Selengut J.D."/>
            <person name="Sanka R."/>
            <person name="DePew J."/>
            <person name="Purushe J."/>
            <person name="Hartskeerl R.A."/>
            <person name="Ahmed A."/>
            <person name="van der Linden H."/>
            <person name="Goris M.G.A."/>
            <person name="Vinetz J.M."/>
            <person name="Sutton G.G."/>
            <person name="Nierman W.C."/>
            <person name="Fouts D.E."/>
        </authorList>
    </citation>
    <scope>NUCLEOTIDE SEQUENCE [LARGE SCALE GENOMIC DNA]</scope>
    <source>
        <strain evidence="1 2">Sao Paulo</strain>
    </source>
</reference>
<dbReference type="Proteomes" id="UP000013996">
    <property type="component" value="Unassembled WGS sequence"/>
</dbReference>
<sequence length="310" mass="35138">MNPFQKIAIFLISILLLNGTFVSNSESNQCPKKFKCLTTFVALGSILLARELDLSVSKNSGPKALDLITIPLNENGKIKEVKIAENVFYYQVIWKGKEILISRFDLDTSKTLRTLSQNPIQLYNEPNSSAKILMNIPENIPLDVLENTHPLTQNTGYVKVKFNEKIGWVHRTSLSDDEFDIRFYKKNLHELVSPYLFQVKEKDFNTELKIIGEGFSVFSCKVGEEECSAKYRMGESSFGMPEEAVYFDLSVSGGKQYVCEMRRVDFVGELQRVIDDSITEDELDPFINCSLSESASLEEETSEESSGENE</sequence>
<name>A0A5E8HDD7_9LEPT</name>
<evidence type="ECO:0008006" key="3">
    <source>
        <dbReference type="Google" id="ProtNLM"/>
    </source>
</evidence>
<dbReference type="Gene3D" id="2.30.30.40">
    <property type="entry name" value="SH3 Domains"/>
    <property type="match status" value="1"/>
</dbReference>
<evidence type="ECO:0000313" key="2">
    <source>
        <dbReference type="Proteomes" id="UP000013996"/>
    </source>
</evidence>
<dbReference type="EMBL" id="AOGX02000015">
    <property type="protein sequence ID" value="EOQ89249.1"/>
    <property type="molecule type" value="Genomic_DNA"/>
</dbReference>